<sequence length="438" mass="47391">MSLKKLSLAAVAAAAFATTLPAAAQTEIQWWHSMTGALGERVTEIANGFNASQTNYKVVPVYKGSYGESMTAAIAAYRAGTAPHIVQVFEVGTATMMGAKGAIKPVYQLMNESGVKWDPKAYVGAVAGYYTDRKGNMLSMPFNSSTPVFYINKDAFQKAGLQPVAPKTWKEFAITAGKLKASGQQCVYTTGWPSWVHVENFSAWHNLPIGTAENGIASVNTEFKINSPRHVAHIEMLAGFAKNGWFTYAGRRNEAEAKFFSGECAMLTSSSAAQANIRKNAKFAFSVNMLPYNDDIPGAPQNSIIGGASLWVLGGKKADEYKGVAHFFNYLSAPELQAKWHQMTGYVPLTNAAADLTKQSGYYEKNPGTDIAVLQLNNKTPTANSKGLRFGNFVQGRTVIEEEIEAVLAGKKDAQTAMNDAVKRGNDILKRFAATTKE</sequence>
<evidence type="ECO:0000256" key="1">
    <source>
        <dbReference type="ARBA" id="ARBA00004418"/>
    </source>
</evidence>
<name>A0A3S3SEJ0_9BURK</name>
<dbReference type="GO" id="GO:0042597">
    <property type="term" value="C:periplasmic space"/>
    <property type="evidence" value="ECO:0007669"/>
    <property type="project" value="UniProtKB-SubCell"/>
</dbReference>
<evidence type="ECO:0000313" key="9">
    <source>
        <dbReference type="Proteomes" id="UP000288178"/>
    </source>
</evidence>
<evidence type="ECO:0000256" key="6">
    <source>
        <dbReference type="ARBA" id="ARBA00022729"/>
    </source>
</evidence>
<evidence type="ECO:0000256" key="5">
    <source>
        <dbReference type="ARBA" id="ARBA00022448"/>
    </source>
</evidence>
<dbReference type="CDD" id="cd14748">
    <property type="entry name" value="PBP2_UgpB"/>
    <property type="match status" value="1"/>
</dbReference>
<keyword evidence="6 7" id="KW-0732">Signal</keyword>
<evidence type="ECO:0000313" key="8">
    <source>
        <dbReference type="EMBL" id="RVT53655.1"/>
    </source>
</evidence>
<proteinExistence type="inferred from homology"/>
<dbReference type="AlphaFoldDB" id="A0A3S3SEJ0"/>
<evidence type="ECO:0000256" key="2">
    <source>
        <dbReference type="ARBA" id="ARBA00008520"/>
    </source>
</evidence>
<feature type="chain" id="PRO_5018585755" description="sn-glycerol-3-phosphate-binding periplasmic protein UgpB" evidence="7">
    <location>
        <begin position="25"/>
        <end position="438"/>
    </location>
</feature>
<dbReference type="InterPro" id="IPR050490">
    <property type="entry name" value="Bact_solute-bd_prot1"/>
</dbReference>
<dbReference type="InterPro" id="IPR006059">
    <property type="entry name" value="SBP"/>
</dbReference>
<dbReference type="SUPFAM" id="SSF53850">
    <property type="entry name" value="Periplasmic binding protein-like II"/>
    <property type="match status" value="1"/>
</dbReference>
<comment type="similarity">
    <text evidence="2">Belongs to the bacterial solute-binding protein 1 family.</text>
</comment>
<organism evidence="8 9">
    <name type="scientific">Rubrivivax albus</name>
    <dbReference type="NCBI Taxonomy" id="2499835"/>
    <lineage>
        <taxon>Bacteria</taxon>
        <taxon>Pseudomonadati</taxon>
        <taxon>Pseudomonadota</taxon>
        <taxon>Betaproteobacteria</taxon>
        <taxon>Burkholderiales</taxon>
        <taxon>Sphaerotilaceae</taxon>
        <taxon>Rubrivivax</taxon>
    </lineage>
</organism>
<dbReference type="NCBIfam" id="NF008211">
    <property type="entry name" value="PRK10974.1"/>
    <property type="match status" value="1"/>
</dbReference>
<dbReference type="Proteomes" id="UP000288178">
    <property type="component" value="Unassembled WGS sequence"/>
</dbReference>
<dbReference type="Pfam" id="PF13416">
    <property type="entry name" value="SBP_bac_8"/>
    <property type="match status" value="1"/>
</dbReference>
<comment type="caution">
    <text evidence="8">The sequence shown here is derived from an EMBL/GenBank/DDBJ whole genome shotgun (WGS) entry which is preliminary data.</text>
</comment>
<evidence type="ECO:0000256" key="7">
    <source>
        <dbReference type="SAM" id="SignalP"/>
    </source>
</evidence>
<dbReference type="PANTHER" id="PTHR43649:SF31">
    <property type="entry name" value="SN-GLYCEROL-3-PHOSPHATE-BINDING PERIPLASMIC PROTEIN UGPB"/>
    <property type="match status" value="1"/>
</dbReference>
<gene>
    <name evidence="8" type="primary">ugpB</name>
    <name evidence="8" type="ORF">ENE75_01815</name>
</gene>
<feature type="signal peptide" evidence="7">
    <location>
        <begin position="1"/>
        <end position="24"/>
    </location>
</feature>
<accession>A0A3S3SEJ0</accession>
<dbReference type="Gene3D" id="3.40.190.10">
    <property type="entry name" value="Periplasmic binding protein-like II"/>
    <property type="match status" value="2"/>
</dbReference>
<dbReference type="OrthoDB" id="4393730at2"/>
<comment type="subunit">
    <text evidence="3">The complex is composed of two ATP-binding proteins (UgpC), two transmembrane proteins (UgpA and UgpE) and a solute-binding protein (UgpB).</text>
</comment>
<keyword evidence="5" id="KW-0813">Transport</keyword>
<evidence type="ECO:0000256" key="3">
    <source>
        <dbReference type="ARBA" id="ARBA00011557"/>
    </source>
</evidence>
<dbReference type="RefSeq" id="WP_128195028.1">
    <property type="nucleotide sequence ID" value="NZ_SACT01000001.1"/>
</dbReference>
<reference evidence="8 9" key="1">
    <citation type="submission" date="2019-01" db="EMBL/GenBank/DDBJ databases">
        <authorList>
            <person name="Chen W.-M."/>
        </authorList>
    </citation>
    <scope>NUCLEOTIDE SEQUENCE [LARGE SCALE GENOMIC DNA]</scope>
    <source>
        <strain evidence="8 9">ICH-3</strain>
    </source>
</reference>
<evidence type="ECO:0000256" key="4">
    <source>
        <dbReference type="ARBA" id="ARBA00017470"/>
    </source>
</evidence>
<keyword evidence="9" id="KW-1185">Reference proteome</keyword>
<protein>
    <recommendedName>
        <fullName evidence="4">sn-glycerol-3-phosphate-binding periplasmic protein UgpB</fullName>
    </recommendedName>
</protein>
<comment type="subcellular location">
    <subcellularLocation>
        <location evidence="1">Periplasm</location>
    </subcellularLocation>
</comment>
<dbReference type="EMBL" id="SACT01000001">
    <property type="protein sequence ID" value="RVT53655.1"/>
    <property type="molecule type" value="Genomic_DNA"/>
</dbReference>
<dbReference type="PANTHER" id="PTHR43649">
    <property type="entry name" value="ARABINOSE-BINDING PROTEIN-RELATED"/>
    <property type="match status" value="1"/>
</dbReference>